<comment type="subcellular location">
    <subcellularLocation>
        <location evidence="11">Nucleus</location>
    </subcellularLocation>
    <subcellularLocation>
        <location evidence="11">Cytoplasm</location>
    </subcellularLocation>
    <subcellularLocation>
        <location evidence="1">Preautophagosomal structure</location>
    </subcellularLocation>
</comment>
<keyword evidence="11" id="KW-0539">Nucleus</keyword>
<dbReference type="STRING" id="402676.B6K091"/>
<comment type="similarity">
    <text evidence="2 11">Belongs to the peptidase C54 family.</text>
</comment>
<reference evidence="13 15" key="1">
    <citation type="journal article" date="2011" name="Science">
        <title>Comparative functional genomics of the fission yeasts.</title>
        <authorList>
            <person name="Rhind N."/>
            <person name="Chen Z."/>
            <person name="Yassour M."/>
            <person name="Thompson D.A."/>
            <person name="Haas B.J."/>
            <person name="Habib N."/>
            <person name="Wapinski I."/>
            <person name="Roy S."/>
            <person name="Lin M.F."/>
            <person name="Heiman D.I."/>
            <person name="Young S.K."/>
            <person name="Furuya K."/>
            <person name="Guo Y."/>
            <person name="Pidoux A."/>
            <person name="Chen H.M."/>
            <person name="Robbertse B."/>
            <person name="Goldberg J.M."/>
            <person name="Aoki K."/>
            <person name="Bayne E.H."/>
            <person name="Berlin A.M."/>
            <person name="Desjardins C.A."/>
            <person name="Dobbs E."/>
            <person name="Dukaj L."/>
            <person name="Fan L."/>
            <person name="FitzGerald M.G."/>
            <person name="French C."/>
            <person name="Gujja S."/>
            <person name="Hansen K."/>
            <person name="Keifenheim D."/>
            <person name="Levin J.Z."/>
            <person name="Mosher R.A."/>
            <person name="Mueller C.A."/>
            <person name="Pfiffner J."/>
            <person name="Priest M."/>
            <person name="Russ C."/>
            <person name="Smialowska A."/>
            <person name="Swoboda P."/>
            <person name="Sykes S.M."/>
            <person name="Vaughn M."/>
            <person name="Vengrova S."/>
            <person name="Yoder R."/>
            <person name="Zeng Q."/>
            <person name="Allshire R."/>
            <person name="Baulcombe D."/>
            <person name="Birren B.W."/>
            <person name="Brown W."/>
            <person name="Ekwall K."/>
            <person name="Kellis M."/>
            <person name="Leatherwood J."/>
            <person name="Levin H."/>
            <person name="Margalit H."/>
            <person name="Martienssen R."/>
            <person name="Nieduszynski C.A."/>
            <person name="Spatafora J.W."/>
            <person name="Friedman N."/>
            <person name="Dalgaard J.Z."/>
            <person name="Baumann P."/>
            <person name="Niki H."/>
            <person name="Regev A."/>
            <person name="Nusbaum C."/>
        </authorList>
    </citation>
    <scope>NUCLEOTIDE SEQUENCE [LARGE SCALE GENOMIC DNA]</scope>
    <source>
        <strain evidence="15">yFS275 / FY16936</strain>
    </source>
</reference>
<keyword evidence="3" id="KW-0813">Transport</keyword>
<organism evidence="13 15">
    <name type="scientific">Schizosaccharomyces japonicus (strain yFS275 / FY16936)</name>
    <name type="common">Fission yeast</name>
    <dbReference type="NCBI Taxonomy" id="402676"/>
    <lineage>
        <taxon>Eukaryota</taxon>
        <taxon>Fungi</taxon>
        <taxon>Dikarya</taxon>
        <taxon>Ascomycota</taxon>
        <taxon>Taphrinomycotina</taxon>
        <taxon>Schizosaccharomycetes</taxon>
        <taxon>Schizosaccharomycetales</taxon>
        <taxon>Schizosaccharomycetaceae</taxon>
        <taxon>Schizosaccharomyces</taxon>
    </lineage>
</organism>
<evidence type="ECO:0000256" key="5">
    <source>
        <dbReference type="ARBA" id="ARBA00022670"/>
    </source>
</evidence>
<feature type="domain" description="Peptidase C54 catalytic" evidence="12">
    <location>
        <begin position="42"/>
        <end position="283"/>
    </location>
</feature>
<dbReference type="MEROPS" id="C54.A07"/>
<name>B6K091_SCHJY</name>
<keyword evidence="5 11" id="KW-0645">Protease</keyword>
<dbReference type="JaponicusDB" id="SJAG_01283">
    <property type="gene designation" value="atg4"/>
</dbReference>
<dbReference type="EMBL" id="KE651168">
    <property type="protein sequence ID" value="EEB06241.1"/>
    <property type="molecule type" value="Genomic_DNA"/>
</dbReference>
<proteinExistence type="inferred from homology"/>
<dbReference type="GO" id="GO:0005737">
    <property type="term" value="C:cytoplasm"/>
    <property type="evidence" value="ECO:0000318"/>
    <property type="project" value="GO_Central"/>
</dbReference>
<evidence type="ECO:0000256" key="6">
    <source>
        <dbReference type="ARBA" id="ARBA00022801"/>
    </source>
</evidence>
<dbReference type="InterPro" id="IPR038765">
    <property type="entry name" value="Papain-like_cys_pep_sf"/>
</dbReference>
<dbReference type="eggNOG" id="KOG2674">
    <property type="taxonomic scope" value="Eukaryota"/>
</dbReference>
<dbReference type="InterPro" id="IPR005078">
    <property type="entry name" value="Peptidase_C54"/>
</dbReference>
<keyword evidence="9" id="KW-0072">Autophagy</keyword>
<dbReference type="GO" id="GO:0015031">
    <property type="term" value="P:protein transport"/>
    <property type="evidence" value="ECO:0007669"/>
    <property type="project" value="UniProtKB-KW"/>
</dbReference>
<evidence type="ECO:0000256" key="9">
    <source>
        <dbReference type="ARBA" id="ARBA00023006"/>
    </source>
</evidence>
<dbReference type="HOGENOM" id="CLU_021259_0_1_1"/>
<comment type="catalytic activity">
    <reaction evidence="10">
        <text>[protein]-C-terminal L-amino acid-glycyl-phosphatidylethanolamide + H2O = [protein]-C-terminal L-amino acid-glycine + a 1,2-diacyl-sn-glycero-3-phosphoethanolamine</text>
        <dbReference type="Rhea" id="RHEA:67548"/>
        <dbReference type="Rhea" id="RHEA-COMP:17323"/>
        <dbReference type="Rhea" id="RHEA-COMP:17324"/>
        <dbReference type="ChEBI" id="CHEBI:15377"/>
        <dbReference type="ChEBI" id="CHEBI:64612"/>
        <dbReference type="ChEBI" id="CHEBI:172940"/>
        <dbReference type="ChEBI" id="CHEBI:172941"/>
    </reaction>
    <physiologicalReaction direction="left-to-right" evidence="10">
        <dbReference type="Rhea" id="RHEA:67549"/>
    </physiologicalReaction>
</comment>
<keyword evidence="6 11" id="KW-0378">Hydrolase</keyword>
<dbReference type="RefSeq" id="XP_002172534.1">
    <property type="nucleotide sequence ID" value="XM_002172498.2"/>
</dbReference>
<sequence>MELMSHILERYLRMFPTNHEPSGTFIWSLGHSYATETGKWPEAFVQDTYDLLSLTYRKCIAGMECFSSDAGWGCMIRSMQTMLANCLRRVQPSLPVHKILHYFADEANAYLSLHQFVDAGHTLCNITPGNWFGPATVSHCAAHLCSTHPQVGLNVCVSHDGAIMYRDQLRNTPYPRLLLFTLRLGIDTIHTSYYEQLCHVLTIPQAIGIVGGRPRAAHYFYACQSQWFFYLDPHTTQTAHTFDNPAPNSSFHVTTLRRLRINELDPCMVLGFAITSEECQTDFEQRIVKLDKLVHIADTMPDNDSVDEDSVWEF</sequence>
<dbReference type="Proteomes" id="UP000001744">
    <property type="component" value="Unassembled WGS sequence"/>
</dbReference>
<dbReference type="GeneID" id="7052358"/>
<dbReference type="Pfam" id="PF03416">
    <property type="entry name" value="Peptidase_C54"/>
    <property type="match status" value="1"/>
</dbReference>
<dbReference type="VEuPathDB" id="FungiDB:SJAG_01283"/>
<dbReference type="GO" id="GO:0000045">
    <property type="term" value="P:autophagosome assembly"/>
    <property type="evidence" value="ECO:0000318"/>
    <property type="project" value="GO_Central"/>
</dbReference>
<dbReference type="GO" id="GO:0019786">
    <property type="term" value="F:protein-phosphatidylethanolamide deconjugating activity"/>
    <property type="evidence" value="ECO:0000318"/>
    <property type="project" value="GO_Central"/>
</dbReference>
<evidence type="ECO:0000256" key="3">
    <source>
        <dbReference type="ARBA" id="ARBA00022448"/>
    </source>
</evidence>
<gene>
    <name evidence="14" type="primary">atg4</name>
    <name evidence="13" type="ORF">SJAG_01283</name>
</gene>
<dbReference type="GO" id="GO:0034727">
    <property type="term" value="P:piecemeal microautophagy of the nucleus"/>
    <property type="evidence" value="ECO:0000318"/>
    <property type="project" value="GO_Central"/>
</dbReference>
<dbReference type="GO" id="GO:0004197">
    <property type="term" value="F:cysteine-type endopeptidase activity"/>
    <property type="evidence" value="ECO:0000318"/>
    <property type="project" value="GO_Central"/>
</dbReference>
<keyword evidence="8" id="KW-0653">Protein transport</keyword>
<keyword evidence="4 11" id="KW-0963">Cytoplasm</keyword>
<protein>
    <recommendedName>
        <fullName evidence="11">Cysteine protease</fullName>
        <ecNumber evidence="11">3.4.22.-</ecNumber>
    </recommendedName>
</protein>
<dbReference type="InterPro" id="IPR046792">
    <property type="entry name" value="Peptidase_C54_cat"/>
</dbReference>
<dbReference type="GO" id="GO:0005634">
    <property type="term" value="C:nucleus"/>
    <property type="evidence" value="ECO:0007669"/>
    <property type="project" value="UniProtKB-SubCell"/>
</dbReference>
<dbReference type="PANTHER" id="PTHR22624">
    <property type="entry name" value="CYSTEINE PROTEASE ATG4"/>
    <property type="match status" value="1"/>
</dbReference>
<evidence type="ECO:0000256" key="7">
    <source>
        <dbReference type="ARBA" id="ARBA00022807"/>
    </source>
</evidence>
<dbReference type="GO" id="GO:0016485">
    <property type="term" value="P:protein processing"/>
    <property type="evidence" value="ECO:0000318"/>
    <property type="project" value="GO_Central"/>
</dbReference>
<evidence type="ECO:0000256" key="4">
    <source>
        <dbReference type="ARBA" id="ARBA00022490"/>
    </source>
</evidence>
<keyword evidence="15" id="KW-1185">Reference proteome</keyword>
<evidence type="ECO:0000256" key="2">
    <source>
        <dbReference type="ARBA" id="ARBA00010958"/>
    </source>
</evidence>
<evidence type="ECO:0000313" key="14">
    <source>
        <dbReference type="JaponicusDB" id="SJAG_01283"/>
    </source>
</evidence>
<evidence type="ECO:0000256" key="1">
    <source>
        <dbReference type="ARBA" id="ARBA00004329"/>
    </source>
</evidence>
<accession>B6K091</accession>
<evidence type="ECO:0000256" key="10">
    <source>
        <dbReference type="ARBA" id="ARBA00029362"/>
    </source>
</evidence>
<dbReference type="EC" id="3.4.22.-" evidence="11"/>
<dbReference type="SUPFAM" id="SSF54001">
    <property type="entry name" value="Cysteine proteinases"/>
    <property type="match status" value="1"/>
</dbReference>
<dbReference type="PANTHER" id="PTHR22624:SF49">
    <property type="entry name" value="CYSTEINE PROTEASE"/>
    <property type="match status" value="1"/>
</dbReference>
<dbReference type="GO" id="GO:0000423">
    <property type="term" value="P:mitophagy"/>
    <property type="evidence" value="ECO:0000318"/>
    <property type="project" value="GO_Central"/>
</dbReference>
<dbReference type="OrthoDB" id="2960936at2759"/>
<evidence type="ECO:0000313" key="13">
    <source>
        <dbReference type="EMBL" id="EEB06241.1"/>
    </source>
</evidence>
<dbReference type="GO" id="GO:0035973">
    <property type="term" value="P:aggrephagy"/>
    <property type="evidence" value="ECO:0000318"/>
    <property type="project" value="GO_Central"/>
</dbReference>
<comment type="function">
    <text evidence="11">Required for selective autophagic degradation of the nucleus (nucleophagy) as well as for mitophagy which contributes to regulate mitochondrial quantity and quality by eliminating the mitochondria to a basal level to fulfill cellular energy requirements and preventing excess ROS production.</text>
</comment>
<dbReference type="AlphaFoldDB" id="B6K091"/>
<evidence type="ECO:0000259" key="12">
    <source>
        <dbReference type="Pfam" id="PF03416"/>
    </source>
</evidence>
<evidence type="ECO:0000313" key="15">
    <source>
        <dbReference type="Proteomes" id="UP000001744"/>
    </source>
</evidence>
<dbReference type="GO" id="GO:0000407">
    <property type="term" value="C:phagophore assembly site"/>
    <property type="evidence" value="ECO:0007669"/>
    <property type="project" value="UniProtKB-SubCell"/>
</dbReference>
<dbReference type="OMA" id="CMIRSTQ"/>
<keyword evidence="7" id="KW-0788">Thiol protease</keyword>
<evidence type="ECO:0000256" key="8">
    <source>
        <dbReference type="ARBA" id="ARBA00022927"/>
    </source>
</evidence>
<evidence type="ECO:0000256" key="11">
    <source>
        <dbReference type="RuleBase" id="RU363115"/>
    </source>
</evidence>